<protein>
    <submittedName>
        <fullName evidence="2">Uncharacterized protein</fullName>
    </submittedName>
</protein>
<comment type="caution">
    <text evidence="2">The sequence shown here is derived from an EMBL/GenBank/DDBJ whole genome shotgun (WGS) entry which is preliminary data.</text>
</comment>
<evidence type="ECO:0000313" key="3">
    <source>
        <dbReference type="Proteomes" id="UP001400965"/>
    </source>
</evidence>
<accession>A0ABP3XLZ5</accession>
<evidence type="ECO:0000313" key="2">
    <source>
        <dbReference type="EMBL" id="GAA0866628.1"/>
    </source>
</evidence>
<keyword evidence="3" id="KW-1185">Reference proteome</keyword>
<dbReference type="RefSeq" id="WP_346047156.1">
    <property type="nucleotide sequence ID" value="NZ_BAAACP010000035.1"/>
</dbReference>
<sequence>MEESILKDIKRIDEKLNSTCYHFYEAENLQKELVAKYRGDIDHIEKDLDYEDIAFDMYGNRFETPADYRSNLNNIKAKLEWHLAKLRDEKKQPKEQPVPNVSFVTNNNNHNHSDNHSSNTNSNNLSNNNNNSNTVDVKLLFEEARNVIEDDISLGEEELQEILAKINELEQLNNSDEKPREKWEKAKGAMTWLFTKGPKVATTILPLITEVIKLNN</sequence>
<gene>
    <name evidence="2" type="ORF">GCM10008917_28490</name>
</gene>
<name>A0ABP3XLZ5_9FIRM</name>
<evidence type="ECO:0000256" key="1">
    <source>
        <dbReference type="SAM" id="MobiDB-lite"/>
    </source>
</evidence>
<feature type="region of interest" description="Disordered" evidence="1">
    <location>
        <begin position="88"/>
        <end position="131"/>
    </location>
</feature>
<feature type="compositionally biased region" description="Low complexity" evidence="1">
    <location>
        <begin position="100"/>
        <end position="131"/>
    </location>
</feature>
<dbReference type="Proteomes" id="UP001400965">
    <property type="component" value="Unassembled WGS sequence"/>
</dbReference>
<dbReference type="EMBL" id="BAAACP010000035">
    <property type="protein sequence ID" value="GAA0866628.1"/>
    <property type="molecule type" value="Genomic_DNA"/>
</dbReference>
<organism evidence="2 3">
    <name type="scientific">Paraclostridium tenue</name>
    <dbReference type="NCBI Taxonomy" id="1737"/>
    <lineage>
        <taxon>Bacteria</taxon>
        <taxon>Bacillati</taxon>
        <taxon>Bacillota</taxon>
        <taxon>Clostridia</taxon>
        <taxon>Peptostreptococcales</taxon>
        <taxon>Peptostreptococcaceae</taxon>
        <taxon>Paraclostridium</taxon>
    </lineage>
</organism>
<proteinExistence type="predicted"/>
<reference evidence="3" key="1">
    <citation type="journal article" date="2019" name="Int. J. Syst. Evol. Microbiol.">
        <title>The Global Catalogue of Microorganisms (GCM) 10K type strain sequencing project: providing services to taxonomists for standard genome sequencing and annotation.</title>
        <authorList>
            <consortium name="The Broad Institute Genomics Platform"/>
            <consortium name="The Broad Institute Genome Sequencing Center for Infectious Disease"/>
            <person name="Wu L."/>
            <person name="Ma J."/>
        </authorList>
    </citation>
    <scope>NUCLEOTIDE SEQUENCE [LARGE SCALE GENOMIC DNA]</scope>
    <source>
        <strain evidence="3">JCM 6486</strain>
    </source>
</reference>